<dbReference type="Proteomes" id="UP001175271">
    <property type="component" value="Unassembled WGS sequence"/>
</dbReference>
<keyword evidence="2" id="KW-1185">Reference proteome</keyword>
<gene>
    <name evidence="1" type="ORF">QR680_007241</name>
</gene>
<accession>A0AA39LYS9</accession>
<reference evidence="1" key="1">
    <citation type="submission" date="2023-06" db="EMBL/GenBank/DDBJ databases">
        <title>Genomic analysis of the entomopathogenic nematode Steinernema hermaphroditum.</title>
        <authorList>
            <person name="Schwarz E.M."/>
            <person name="Heppert J.K."/>
            <person name="Baniya A."/>
            <person name="Schwartz H.T."/>
            <person name="Tan C.-H."/>
            <person name="Antoshechkin I."/>
            <person name="Sternberg P.W."/>
            <person name="Goodrich-Blair H."/>
            <person name="Dillman A.R."/>
        </authorList>
    </citation>
    <scope>NUCLEOTIDE SEQUENCE</scope>
    <source>
        <strain evidence="1">PS9179</strain>
        <tissue evidence="1">Whole animal</tissue>
    </source>
</reference>
<organism evidence="1 2">
    <name type="scientific">Steinernema hermaphroditum</name>
    <dbReference type="NCBI Taxonomy" id="289476"/>
    <lineage>
        <taxon>Eukaryota</taxon>
        <taxon>Metazoa</taxon>
        <taxon>Ecdysozoa</taxon>
        <taxon>Nematoda</taxon>
        <taxon>Chromadorea</taxon>
        <taxon>Rhabditida</taxon>
        <taxon>Tylenchina</taxon>
        <taxon>Panagrolaimomorpha</taxon>
        <taxon>Strongyloidoidea</taxon>
        <taxon>Steinernematidae</taxon>
        <taxon>Steinernema</taxon>
    </lineage>
</organism>
<comment type="caution">
    <text evidence="1">The sequence shown here is derived from an EMBL/GenBank/DDBJ whole genome shotgun (WGS) entry which is preliminary data.</text>
</comment>
<dbReference type="AlphaFoldDB" id="A0AA39LYS9"/>
<dbReference type="EMBL" id="JAUCMV010000003">
    <property type="protein sequence ID" value="KAK0414274.1"/>
    <property type="molecule type" value="Genomic_DNA"/>
</dbReference>
<protein>
    <submittedName>
        <fullName evidence="1">Uncharacterized protein</fullName>
    </submittedName>
</protein>
<sequence length="260" mass="29919">MQLLLQLDPIPLDPQSSASHRDLRQTHVCTEAEKGLRKVGIFHEDSDEPLLQNATALFRGCLQMCSQTRRINQVDGGNDFCCRSFQEPRQSQQLRPEIRRADQWADRTRGRRRLRFDVGQNVNNKKRRAARYQCAKFQNGPTFSRRFHKRQRALTPAPTCISLSSPRKRINSICMSAQSWLYNFSPAWKPVEFKMMVSFLDKNGHAPFTASITLGVDRSCAHNWLPESDDVHYYKEIVTTIGRTFQQLKADALGKILPGK</sequence>
<proteinExistence type="predicted"/>
<name>A0AA39LYS9_9BILA</name>
<evidence type="ECO:0000313" key="1">
    <source>
        <dbReference type="EMBL" id="KAK0414274.1"/>
    </source>
</evidence>
<evidence type="ECO:0000313" key="2">
    <source>
        <dbReference type="Proteomes" id="UP001175271"/>
    </source>
</evidence>